<dbReference type="EMBL" id="CDRZ01000009">
    <property type="protein sequence ID" value="CEO87472.1"/>
    <property type="molecule type" value="Genomic_DNA"/>
</dbReference>
<keyword evidence="3" id="KW-0963">Cytoplasm</keyword>
<keyword evidence="12" id="KW-1185">Reference proteome</keyword>
<feature type="binding site" evidence="10">
    <location>
        <position position="94"/>
    </location>
    <ligand>
        <name>Fe cation</name>
        <dbReference type="ChEBI" id="CHEBI:24875"/>
    </ligand>
</feature>
<keyword evidence="7" id="KW-0238">DNA-binding</keyword>
<dbReference type="InterPro" id="IPR002481">
    <property type="entry name" value="FUR"/>
</dbReference>
<dbReference type="SUPFAM" id="SSF46785">
    <property type="entry name" value="Winged helix' DNA-binding domain"/>
    <property type="match status" value="1"/>
</dbReference>
<dbReference type="PANTHER" id="PTHR33202">
    <property type="entry name" value="ZINC UPTAKE REGULATION PROTEIN"/>
    <property type="match status" value="1"/>
</dbReference>
<comment type="cofactor">
    <cofactor evidence="10">
        <name>Mn(2+)</name>
        <dbReference type="ChEBI" id="CHEBI:29035"/>
    </cofactor>
    <cofactor evidence="10">
        <name>Fe(2+)</name>
        <dbReference type="ChEBI" id="CHEBI:29033"/>
    </cofactor>
    <text evidence="10">Binds 1 Mn(2+) or Fe(2+) ion per subunit.</text>
</comment>
<reference evidence="12" key="1">
    <citation type="submission" date="2015-01" db="EMBL/GenBank/DDBJ databases">
        <authorList>
            <person name="Manzoor Shahid"/>
            <person name="Zubair Saima"/>
        </authorList>
    </citation>
    <scope>NUCLEOTIDE SEQUENCE [LARGE SCALE GENOMIC DNA]</scope>
    <source>
        <strain evidence="12">Sp3</strain>
    </source>
</reference>
<feature type="binding site" evidence="9">
    <location>
        <position position="140"/>
    </location>
    <ligand>
        <name>Zn(2+)</name>
        <dbReference type="ChEBI" id="CHEBI:29105"/>
    </ligand>
</feature>
<keyword evidence="9" id="KW-0479">Metal-binding</keyword>
<dbReference type="AlphaFoldDB" id="A0A0B7MIJ3"/>
<feature type="binding site" evidence="9">
    <location>
        <position position="103"/>
    </location>
    <ligand>
        <name>Zn(2+)</name>
        <dbReference type="ChEBI" id="CHEBI:29105"/>
    </ligand>
</feature>
<comment type="similarity">
    <text evidence="2">Belongs to the Fur family.</text>
</comment>
<dbReference type="RefSeq" id="WP_044663838.1">
    <property type="nucleotide sequence ID" value="NZ_CDRZ01000009.1"/>
</dbReference>
<evidence type="ECO:0000256" key="2">
    <source>
        <dbReference type="ARBA" id="ARBA00007957"/>
    </source>
</evidence>
<dbReference type="GO" id="GO:0008270">
    <property type="term" value="F:zinc ion binding"/>
    <property type="evidence" value="ECO:0007669"/>
    <property type="project" value="TreeGrafter"/>
</dbReference>
<protein>
    <submittedName>
        <fullName evidence="11">Ferric uptake regulator, Fur family</fullName>
    </submittedName>
</protein>
<proteinExistence type="inferred from homology"/>
<evidence type="ECO:0000256" key="5">
    <source>
        <dbReference type="ARBA" id="ARBA00022833"/>
    </source>
</evidence>
<evidence type="ECO:0000313" key="11">
    <source>
        <dbReference type="EMBL" id="CEO87472.1"/>
    </source>
</evidence>
<evidence type="ECO:0000256" key="9">
    <source>
        <dbReference type="PIRSR" id="PIRSR602481-1"/>
    </source>
</evidence>
<dbReference type="Gene3D" id="1.10.10.10">
    <property type="entry name" value="Winged helix-like DNA-binding domain superfamily/Winged helix DNA-binding domain"/>
    <property type="match status" value="1"/>
</dbReference>
<dbReference type="GO" id="GO:1900376">
    <property type="term" value="P:regulation of secondary metabolite biosynthetic process"/>
    <property type="evidence" value="ECO:0007669"/>
    <property type="project" value="TreeGrafter"/>
</dbReference>
<keyword evidence="5 9" id="KW-0862">Zinc</keyword>
<dbReference type="Pfam" id="PF01475">
    <property type="entry name" value="FUR"/>
    <property type="match status" value="1"/>
</dbReference>
<evidence type="ECO:0000256" key="3">
    <source>
        <dbReference type="ARBA" id="ARBA00022490"/>
    </source>
</evidence>
<accession>A0A0B7MIJ3</accession>
<name>A0A0B7MIJ3_9FIRM</name>
<dbReference type="InterPro" id="IPR036390">
    <property type="entry name" value="WH_DNA-bd_sf"/>
</dbReference>
<organism evidence="11 12">
    <name type="scientific">Syntrophaceticus schinkii</name>
    <dbReference type="NCBI Taxonomy" id="499207"/>
    <lineage>
        <taxon>Bacteria</taxon>
        <taxon>Bacillati</taxon>
        <taxon>Bacillota</taxon>
        <taxon>Clostridia</taxon>
        <taxon>Thermoanaerobacterales</taxon>
        <taxon>Thermoanaerobacterales Family III. Incertae Sedis</taxon>
        <taxon>Syntrophaceticus</taxon>
    </lineage>
</organism>
<evidence type="ECO:0000313" key="12">
    <source>
        <dbReference type="Proteomes" id="UP000046155"/>
    </source>
</evidence>
<keyword evidence="4" id="KW-0678">Repressor</keyword>
<sequence length="146" mass="16974">MVLGEVLGQLKKTGIRLTPQRQEIMIVLLERFQEGGSPLSADEIMQSVKMRYPGISLDTVYRTLATFTKEGLVRELQFRDHSRRFELVGKGEHHHHHLVCLSCGNIRKIPYCPEDCLERTRKCYPEFEISDHSFTVYGYCPKCRED</sequence>
<dbReference type="GO" id="GO:0003700">
    <property type="term" value="F:DNA-binding transcription factor activity"/>
    <property type="evidence" value="ECO:0007669"/>
    <property type="project" value="InterPro"/>
</dbReference>
<comment type="subcellular location">
    <subcellularLocation>
        <location evidence="1">Cytoplasm</location>
    </subcellularLocation>
</comment>
<evidence type="ECO:0000256" key="6">
    <source>
        <dbReference type="ARBA" id="ARBA00023015"/>
    </source>
</evidence>
<evidence type="ECO:0000256" key="4">
    <source>
        <dbReference type="ARBA" id="ARBA00022491"/>
    </source>
</evidence>
<keyword evidence="6" id="KW-0805">Transcription regulation</keyword>
<dbReference type="InterPro" id="IPR043135">
    <property type="entry name" value="Fur_C"/>
</dbReference>
<evidence type="ECO:0000256" key="10">
    <source>
        <dbReference type="PIRSR" id="PIRSR602481-2"/>
    </source>
</evidence>
<keyword evidence="8" id="KW-0804">Transcription</keyword>
<dbReference type="GO" id="GO:0005737">
    <property type="term" value="C:cytoplasm"/>
    <property type="evidence" value="ECO:0007669"/>
    <property type="project" value="UniProtKB-SubCell"/>
</dbReference>
<evidence type="ECO:0000256" key="7">
    <source>
        <dbReference type="ARBA" id="ARBA00023125"/>
    </source>
</evidence>
<dbReference type="CDD" id="cd07153">
    <property type="entry name" value="Fur_like"/>
    <property type="match status" value="1"/>
</dbReference>
<evidence type="ECO:0000256" key="8">
    <source>
        <dbReference type="ARBA" id="ARBA00023163"/>
    </source>
</evidence>
<comment type="cofactor">
    <cofactor evidence="9">
        <name>Zn(2+)</name>
        <dbReference type="ChEBI" id="CHEBI:29105"/>
    </cofactor>
    <text evidence="9">Binds 1 zinc ion per subunit.</text>
</comment>
<feature type="binding site" evidence="9">
    <location>
        <position position="143"/>
    </location>
    <ligand>
        <name>Zn(2+)</name>
        <dbReference type="ChEBI" id="CHEBI:29105"/>
    </ligand>
</feature>
<dbReference type="GO" id="GO:0000976">
    <property type="term" value="F:transcription cis-regulatory region binding"/>
    <property type="evidence" value="ECO:0007669"/>
    <property type="project" value="TreeGrafter"/>
</dbReference>
<evidence type="ECO:0000256" key="1">
    <source>
        <dbReference type="ARBA" id="ARBA00004496"/>
    </source>
</evidence>
<feature type="binding site" evidence="10">
    <location>
        <position position="132"/>
    </location>
    <ligand>
        <name>Fe cation</name>
        <dbReference type="ChEBI" id="CHEBI:24875"/>
    </ligand>
</feature>
<dbReference type="OrthoDB" id="8659436at2"/>
<gene>
    <name evidence="11" type="ORF">SSCH_1060015</name>
</gene>
<dbReference type="GO" id="GO:0045892">
    <property type="term" value="P:negative regulation of DNA-templated transcription"/>
    <property type="evidence" value="ECO:0007669"/>
    <property type="project" value="TreeGrafter"/>
</dbReference>
<dbReference type="Proteomes" id="UP000046155">
    <property type="component" value="Unassembled WGS sequence"/>
</dbReference>
<dbReference type="InterPro" id="IPR036388">
    <property type="entry name" value="WH-like_DNA-bd_sf"/>
</dbReference>
<feature type="binding site" evidence="9">
    <location>
        <position position="100"/>
    </location>
    <ligand>
        <name>Zn(2+)</name>
        <dbReference type="ChEBI" id="CHEBI:29105"/>
    </ligand>
</feature>
<dbReference type="PANTHER" id="PTHR33202:SF1">
    <property type="entry name" value="FERRIC UPTAKE REGULATION PROTEIN"/>
    <property type="match status" value="1"/>
</dbReference>
<keyword evidence="10" id="KW-0408">Iron</keyword>
<dbReference type="Gene3D" id="3.30.1490.190">
    <property type="match status" value="1"/>
</dbReference>